<dbReference type="InterPro" id="IPR035437">
    <property type="entry name" value="SNase_OB-fold_sf"/>
</dbReference>
<dbReference type="RefSeq" id="WP_220717008.1">
    <property type="nucleotide sequence ID" value="NZ_JAIFRO010000003.1"/>
</dbReference>
<keyword evidence="2" id="KW-1133">Transmembrane helix</keyword>
<feature type="compositionally biased region" description="Basic residues" evidence="1">
    <location>
        <begin position="170"/>
        <end position="182"/>
    </location>
</feature>
<reference evidence="4 5" key="1">
    <citation type="submission" date="2021-08" db="EMBL/GenBank/DDBJ databases">
        <title>Bartonella raoulti 094 sp. nov.</title>
        <authorList>
            <person name="Zgheib R."/>
            <person name="Hammoud A."/>
        </authorList>
    </citation>
    <scope>NUCLEOTIDE SEQUENCE [LARGE SCALE GENOMIC DNA]</scope>
    <source>
        <strain evidence="4 5">094</strain>
    </source>
</reference>
<keyword evidence="2" id="KW-0472">Membrane</keyword>
<accession>A0ABS7I4J6</accession>
<dbReference type="SUPFAM" id="SSF50199">
    <property type="entry name" value="Staphylococcal nuclease"/>
    <property type="match status" value="1"/>
</dbReference>
<comment type="caution">
    <text evidence="4">The sequence shown here is derived from an EMBL/GenBank/DDBJ whole genome shotgun (WGS) entry which is preliminary data.</text>
</comment>
<proteinExistence type="predicted"/>
<dbReference type="EMBL" id="JAIFRO010000003">
    <property type="protein sequence ID" value="MBX4335713.1"/>
    <property type="molecule type" value="Genomic_DNA"/>
</dbReference>
<organism evidence="4 5">
    <name type="scientific">Bartonella raoultii</name>
    <dbReference type="NCBI Taxonomy" id="1457020"/>
    <lineage>
        <taxon>Bacteria</taxon>
        <taxon>Pseudomonadati</taxon>
        <taxon>Pseudomonadota</taxon>
        <taxon>Alphaproteobacteria</taxon>
        <taxon>Hyphomicrobiales</taxon>
        <taxon>Bartonellaceae</taxon>
        <taxon>Bartonella</taxon>
    </lineage>
</organism>
<dbReference type="Proteomes" id="UP000746918">
    <property type="component" value="Unassembled WGS sequence"/>
</dbReference>
<evidence type="ECO:0000256" key="2">
    <source>
        <dbReference type="SAM" id="Phobius"/>
    </source>
</evidence>
<gene>
    <name evidence="4" type="ORF">K3248_03775</name>
</gene>
<keyword evidence="2" id="KW-0812">Transmembrane</keyword>
<evidence type="ECO:0000256" key="1">
    <source>
        <dbReference type="SAM" id="MobiDB-lite"/>
    </source>
</evidence>
<dbReference type="PANTHER" id="PTHR12302">
    <property type="entry name" value="EBNA2 BINDING PROTEIN P100"/>
    <property type="match status" value="1"/>
</dbReference>
<feature type="transmembrane region" description="Helical" evidence="2">
    <location>
        <begin position="12"/>
        <end position="31"/>
    </location>
</feature>
<evidence type="ECO:0000259" key="3">
    <source>
        <dbReference type="PROSITE" id="PS50830"/>
    </source>
</evidence>
<dbReference type="InterPro" id="IPR016071">
    <property type="entry name" value="Staphylococal_nuclease_OB-fold"/>
</dbReference>
<sequence length="182" mass="21129">MKKKYFHLSNLSLKIISFSIISFLLIMTVYFKQIQTAPKGTAFVSKSSIKGNAVVIDGDSIMISSIMIRLIGIDAPELQQFCGNKEARYPCGLEAKKYLEHLIANQPVTCHWHKKDKYRRILATCNTKQISNINATLVRDGWALSYYDYPKEEQEARKKKEGIWQSSFQKPKKWRKRHPRTE</sequence>
<dbReference type="Pfam" id="PF00565">
    <property type="entry name" value="SNase"/>
    <property type="match status" value="1"/>
</dbReference>
<dbReference type="Gene3D" id="2.40.50.90">
    <property type="match status" value="1"/>
</dbReference>
<name>A0ABS7I4J6_9HYPH</name>
<dbReference type="PROSITE" id="PS50830">
    <property type="entry name" value="TNASE_3"/>
    <property type="match status" value="1"/>
</dbReference>
<feature type="domain" description="TNase-like" evidence="3">
    <location>
        <begin position="55"/>
        <end position="166"/>
    </location>
</feature>
<evidence type="ECO:0000313" key="4">
    <source>
        <dbReference type="EMBL" id="MBX4335713.1"/>
    </source>
</evidence>
<dbReference type="PANTHER" id="PTHR12302:SF26">
    <property type="entry name" value="BLR1266 PROTEIN"/>
    <property type="match status" value="1"/>
</dbReference>
<feature type="region of interest" description="Disordered" evidence="1">
    <location>
        <begin position="155"/>
        <end position="182"/>
    </location>
</feature>
<dbReference type="SMART" id="SM00318">
    <property type="entry name" value="SNc"/>
    <property type="match status" value="1"/>
</dbReference>
<keyword evidence="5" id="KW-1185">Reference proteome</keyword>
<evidence type="ECO:0000313" key="5">
    <source>
        <dbReference type="Proteomes" id="UP000746918"/>
    </source>
</evidence>
<protein>
    <submittedName>
        <fullName evidence="4">Thermonuclease family protein</fullName>
    </submittedName>
</protein>